<feature type="compositionally biased region" description="Polar residues" evidence="1">
    <location>
        <begin position="166"/>
        <end position="185"/>
    </location>
</feature>
<accession>A0AAD2GVS6</accession>
<keyword evidence="3" id="KW-1185">Reference proteome</keyword>
<reference evidence="2" key="1">
    <citation type="submission" date="2023-11" db="EMBL/GenBank/DDBJ databases">
        <authorList>
            <person name="De Vega J J."/>
            <person name="De Vega J J."/>
        </authorList>
    </citation>
    <scope>NUCLEOTIDE SEQUENCE</scope>
</reference>
<dbReference type="AlphaFoldDB" id="A0AAD2GVS6"/>
<dbReference type="Proteomes" id="UP001295794">
    <property type="component" value="Unassembled WGS sequence"/>
</dbReference>
<proteinExistence type="predicted"/>
<gene>
    <name evidence="2" type="ORF">MYCIT1_LOCUS5318</name>
</gene>
<name>A0AAD2GVS6_9AGAR</name>
<protein>
    <submittedName>
        <fullName evidence="2">Uncharacterized protein</fullName>
    </submittedName>
</protein>
<organism evidence="2 3">
    <name type="scientific">Mycena citricolor</name>
    <dbReference type="NCBI Taxonomy" id="2018698"/>
    <lineage>
        <taxon>Eukaryota</taxon>
        <taxon>Fungi</taxon>
        <taxon>Dikarya</taxon>
        <taxon>Basidiomycota</taxon>
        <taxon>Agaricomycotina</taxon>
        <taxon>Agaricomycetes</taxon>
        <taxon>Agaricomycetidae</taxon>
        <taxon>Agaricales</taxon>
        <taxon>Marasmiineae</taxon>
        <taxon>Mycenaceae</taxon>
        <taxon>Mycena</taxon>
    </lineage>
</organism>
<evidence type="ECO:0000313" key="2">
    <source>
        <dbReference type="EMBL" id="CAK5264823.1"/>
    </source>
</evidence>
<sequence>MRRINIPEASALPSPHILNVDPSLTLSLELDPHRINHSSDEPLALILPDMIPRRKARHRPKQQCEPDHRRAAALGEHHALEPLPARAPASLDIGDAAVHPVERAVGRRERGPARHGVARVQVYGETAAPLLRHISFARAPSILRTAQTLPVPGSKENHIHGPPRNSPRSATSSAWNPARTASRSPGSRARTHGDPRPGDSETRDRRSK</sequence>
<feature type="region of interest" description="Disordered" evidence="1">
    <location>
        <begin position="149"/>
        <end position="208"/>
    </location>
</feature>
<comment type="caution">
    <text evidence="2">The sequence shown here is derived from an EMBL/GenBank/DDBJ whole genome shotgun (WGS) entry which is preliminary data.</text>
</comment>
<evidence type="ECO:0000256" key="1">
    <source>
        <dbReference type="SAM" id="MobiDB-lite"/>
    </source>
</evidence>
<evidence type="ECO:0000313" key="3">
    <source>
        <dbReference type="Proteomes" id="UP001295794"/>
    </source>
</evidence>
<feature type="compositionally biased region" description="Basic and acidic residues" evidence="1">
    <location>
        <begin position="191"/>
        <end position="208"/>
    </location>
</feature>
<dbReference type="EMBL" id="CAVNYO010000071">
    <property type="protein sequence ID" value="CAK5264823.1"/>
    <property type="molecule type" value="Genomic_DNA"/>
</dbReference>